<evidence type="ECO:0000313" key="5">
    <source>
        <dbReference type="EMBL" id="GIO26810.1"/>
    </source>
</evidence>
<dbReference type="GO" id="GO:0009249">
    <property type="term" value="P:protein lipoylation"/>
    <property type="evidence" value="ECO:0007669"/>
    <property type="project" value="UniProtKB-UniRule"/>
</dbReference>
<dbReference type="InterPro" id="IPR024897">
    <property type="entry name" value="LipL"/>
</dbReference>
<evidence type="ECO:0000256" key="3">
    <source>
        <dbReference type="HAMAP-Rule" id="MF_02119"/>
    </source>
</evidence>
<comment type="caution">
    <text evidence="5">The sequence shown here is derived from an EMBL/GenBank/DDBJ whole genome shotgun (WGS) entry which is preliminary data.</text>
</comment>
<dbReference type="Pfam" id="PF21948">
    <property type="entry name" value="LplA-B_cat"/>
    <property type="match status" value="1"/>
</dbReference>
<dbReference type="InterPro" id="IPR050664">
    <property type="entry name" value="Octanoyltrans_LipM/LipL"/>
</dbReference>
<dbReference type="GO" id="GO:0033819">
    <property type="term" value="F:lipoyl(octanoyl) transferase activity"/>
    <property type="evidence" value="ECO:0007669"/>
    <property type="project" value="InterPro"/>
</dbReference>
<dbReference type="RefSeq" id="WP_212920317.1">
    <property type="nucleotide sequence ID" value="NZ_BORP01000002.1"/>
</dbReference>
<proteinExistence type="inferred from homology"/>
<evidence type="ECO:0000259" key="4">
    <source>
        <dbReference type="PROSITE" id="PS51733"/>
    </source>
</evidence>
<dbReference type="CDD" id="cd16443">
    <property type="entry name" value="LplA"/>
    <property type="match status" value="1"/>
</dbReference>
<feature type="active site" description="Acyl-thioester intermediate" evidence="3">
    <location>
        <position position="152"/>
    </location>
</feature>
<comment type="catalytic activity">
    <reaction evidence="3">
        <text>N(6)-octanoyl-L-lysyl-[glycine-cleavage complex H protein] + L-lysyl-[lipoyl-carrier protein] = N(6)-octanoyl-L-lysyl-[lipoyl-carrier protein] + L-lysyl-[glycine-cleavage complex H protein]</text>
        <dbReference type="Rhea" id="RHEA:20213"/>
        <dbReference type="Rhea" id="RHEA-COMP:10500"/>
        <dbReference type="Rhea" id="RHEA-COMP:10501"/>
        <dbReference type="Rhea" id="RHEA-COMP:10503"/>
        <dbReference type="Rhea" id="RHEA-COMP:10504"/>
        <dbReference type="ChEBI" id="CHEBI:29969"/>
        <dbReference type="ChEBI" id="CHEBI:78809"/>
        <dbReference type="EC" id="2.3.1.204"/>
    </reaction>
</comment>
<keyword evidence="1 3" id="KW-0808">Transferase</keyword>
<dbReference type="SUPFAM" id="SSF55681">
    <property type="entry name" value="Class II aaRS and biotin synthetases"/>
    <property type="match status" value="1"/>
</dbReference>
<name>A0A919X9X3_9BACI</name>
<dbReference type="PANTHER" id="PTHR43679">
    <property type="entry name" value="OCTANOYLTRANSFERASE LIPM-RELATED"/>
    <property type="match status" value="1"/>
</dbReference>
<dbReference type="InterPro" id="IPR045864">
    <property type="entry name" value="aa-tRNA-synth_II/BPL/LPL"/>
</dbReference>
<evidence type="ECO:0000313" key="6">
    <source>
        <dbReference type="Proteomes" id="UP000676917"/>
    </source>
</evidence>
<accession>A0A919X9X3</accession>
<comment type="miscellaneous">
    <text evidence="3">The reaction proceeds via a thioester-linked acyl-enzyme intermediate.</text>
</comment>
<protein>
    <recommendedName>
        <fullName evidence="3">Octanoyl-[GcvH]:protein N-octanoyltransferase</fullName>
        <ecNumber evidence="3">2.3.1.204</ecNumber>
    </recommendedName>
    <alternativeName>
        <fullName evidence="3">Octanoyl-[GcvH]:E2 amidotransferase</fullName>
    </alternativeName>
</protein>
<dbReference type="HAMAP" id="MF_02119">
    <property type="entry name" value="LipL"/>
    <property type="match status" value="1"/>
</dbReference>
<dbReference type="Gene3D" id="3.30.930.10">
    <property type="entry name" value="Bira Bifunctional Protein, Domain 2"/>
    <property type="match status" value="1"/>
</dbReference>
<reference evidence="5" key="1">
    <citation type="submission" date="2021-03" db="EMBL/GenBank/DDBJ databases">
        <title>Antimicrobial resistance genes in bacteria isolated from Japanese honey, and their potential for conferring macrolide and lincosamide resistance in the American foulbrood pathogen Paenibacillus larvae.</title>
        <authorList>
            <person name="Okamoto M."/>
            <person name="Kumagai M."/>
            <person name="Kanamori H."/>
            <person name="Takamatsu D."/>
        </authorList>
    </citation>
    <scope>NUCLEOTIDE SEQUENCE</scope>
    <source>
        <strain evidence="5">J43TS3</strain>
    </source>
</reference>
<evidence type="ECO:0000256" key="1">
    <source>
        <dbReference type="ARBA" id="ARBA00022679"/>
    </source>
</evidence>
<comment type="similarity">
    <text evidence="3">Belongs to the octanoyltransferase LipL family.</text>
</comment>
<dbReference type="AlphaFoldDB" id="A0A919X9X3"/>
<dbReference type="EC" id="2.3.1.204" evidence="3"/>
<feature type="domain" description="BPL/LPL catalytic" evidence="4">
    <location>
        <begin position="48"/>
        <end position="253"/>
    </location>
</feature>
<dbReference type="PROSITE" id="PS51733">
    <property type="entry name" value="BPL_LPL_CATALYTIC"/>
    <property type="match status" value="1"/>
</dbReference>
<feature type="site" description="Lowers pKa of active site Cys" evidence="3">
    <location>
        <position position="164"/>
    </location>
</feature>
<dbReference type="Proteomes" id="UP000676917">
    <property type="component" value="Unassembled WGS sequence"/>
</dbReference>
<gene>
    <name evidence="3 5" type="primary">lipL</name>
    <name evidence="5" type="ORF">J43TS3_14210</name>
</gene>
<dbReference type="InterPro" id="IPR004143">
    <property type="entry name" value="BPL_LPL_catalytic"/>
</dbReference>
<dbReference type="GO" id="GO:0009107">
    <property type="term" value="P:lipoate biosynthetic process"/>
    <property type="evidence" value="ECO:0007669"/>
    <property type="project" value="UniProtKB-UniRule"/>
</dbReference>
<evidence type="ECO:0000256" key="2">
    <source>
        <dbReference type="ARBA" id="ARBA00023315"/>
    </source>
</evidence>
<keyword evidence="2 3" id="KW-0012">Acyltransferase</keyword>
<organism evidence="5 6">
    <name type="scientific">Ornithinibacillus bavariensis</name>
    <dbReference type="NCBI Taxonomy" id="545502"/>
    <lineage>
        <taxon>Bacteria</taxon>
        <taxon>Bacillati</taxon>
        <taxon>Bacillota</taxon>
        <taxon>Bacilli</taxon>
        <taxon>Bacillales</taxon>
        <taxon>Bacillaceae</taxon>
        <taxon>Ornithinibacillus</taxon>
    </lineage>
</organism>
<keyword evidence="6" id="KW-1185">Reference proteome</keyword>
<comment type="function">
    <text evidence="3">Catalyzes the amidotransfer (transamidation) of the octanoyl moiety from octanoyl-GcvH to the lipoyl domain of the E2 subunit of lipoate-dependent enzymes.</text>
</comment>
<comment type="pathway">
    <text evidence="3">Protein modification; protein lipoylation via endogenous pathway; protein N(6)-(lipoyl)lysine from octanoyl-[acyl-carrier-protein].</text>
</comment>
<dbReference type="EMBL" id="BORP01000002">
    <property type="protein sequence ID" value="GIO26810.1"/>
    <property type="molecule type" value="Genomic_DNA"/>
</dbReference>
<dbReference type="PANTHER" id="PTHR43679:SF2">
    <property type="entry name" value="OCTANOYL-[GCVH]:PROTEIN N-OCTANOYLTRANSFERASE"/>
    <property type="match status" value="1"/>
</dbReference>
<sequence length="285" mass="32234">MKSWQEIVTQSTFRFIDHTNLEYFHHVKNTAVISFAIDDALATSVSLEKSPPVVRLWLHPKTIVLGIPDAKLPYIEEGVKLLARHGYHVVVRNSGGLAVALDSGVLNLSLILPGVKHLSIHDCYEAMVHFVKHMLQDITTEIKAYEIVESYCPGDYDLSINGKKFAGISQRRVRDGAAIQIYLDVEGDSFERASLIRDFYQISLKGEETKFTYPHVNPEVMGSLSKLTGRKLTISDIKSRVVAALQELGDIVETPFSEEELDVFEKRYEQMVKRNEKISEKQKEA</sequence>